<dbReference type="InterPro" id="IPR023393">
    <property type="entry name" value="START-like_dom_sf"/>
</dbReference>
<dbReference type="EMBL" id="LT796768">
    <property type="protein sequence ID" value="SKB04904.1"/>
    <property type="molecule type" value="Genomic_DNA"/>
</dbReference>
<dbReference type="SUPFAM" id="SSF55961">
    <property type="entry name" value="Bet v1-like"/>
    <property type="match status" value="1"/>
</dbReference>
<name>A0A1T4YSV4_9ACTN</name>
<gene>
    <name evidence="3" type="ORF">SAMN06295964_0746</name>
</gene>
<dbReference type="Gene3D" id="3.30.530.20">
    <property type="match status" value="1"/>
</dbReference>
<keyword evidence="4" id="KW-1185">Reference proteome</keyword>
<evidence type="ECO:0000259" key="2">
    <source>
        <dbReference type="Pfam" id="PF08327"/>
    </source>
</evidence>
<protein>
    <submittedName>
        <fullName evidence="3">Polyketide cyclase / dehydrase and lipid transport</fullName>
    </submittedName>
</protein>
<dbReference type="InterPro" id="IPR013538">
    <property type="entry name" value="ASHA1/2-like_C"/>
</dbReference>
<dbReference type="OrthoDB" id="4483486at2"/>
<evidence type="ECO:0000313" key="4">
    <source>
        <dbReference type="Proteomes" id="UP000191040"/>
    </source>
</evidence>
<dbReference type="RefSeq" id="WP_078698902.1">
    <property type="nucleotide sequence ID" value="NZ_LT796768.1"/>
</dbReference>
<dbReference type="CDD" id="cd07812">
    <property type="entry name" value="SRPBCC"/>
    <property type="match status" value="1"/>
</dbReference>
<reference evidence="4" key="1">
    <citation type="submission" date="2017-02" db="EMBL/GenBank/DDBJ databases">
        <authorList>
            <person name="Varghese N."/>
            <person name="Submissions S."/>
        </authorList>
    </citation>
    <scope>NUCLEOTIDE SEQUENCE [LARGE SCALE GENOMIC DNA]</scope>
    <source>
        <strain evidence="4">9H-4</strain>
    </source>
</reference>
<dbReference type="AlphaFoldDB" id="A0A1T4YSV4"/>
<dbReference type="Pfam" id="PF08327">
    <property type="entry name" value="AHSA1"/>
    <property type="match status" value="1"/>
</dbReference>
<dbReference type="STRING" id="1736691.SAMN06295964_0746"/>
<accession>A0A1T4YSV4</accession>
<evidence type="ECO:0000256" key="1">
    <source>
        <dbReference type="ARBA" id="ARBA00006817"/>
    </source>
</evidence>
<organism evidence="3 4">
    <name type="scientific">Aeromicrobium choanae</name>
    <dbReference type="NCBI Taxonomy" id="1736691"/>
    <lineage>
        <taxon>Bacteria</taxon>
        <taxon>Bacillati</taxon>
        <taxon>Actinomycetota</taxon>
        <taxon>Actinomycetes</taxon>
        <taxon>Propionibacteriales</taxon>
        <taxon>Nocardioidaceae</taxon>
        <taxon>Aeromicrobium</taxon>
    </lineage>
</organism>
<feature type="domain" description="Activator of Hsp90 ATPase homologue 1/2-like C-terminal" evidence="2">
    <location>
        <begin position="10"/>
        <end position="109"/>
    </location>
</feature>
<proteinExistence type="inferred from homology"/>
<sequence length="148" mass="16367">MSTNTRLVETTPERVWEVLSDGWLYPLWVVGASRMRDVDSQWPQVGAELHHSVGVWPALIDDSTSVLEADPGRRIKLHARGWPAGAAEVVITLSPQGAGTLVTIEEEPVSGPATLIPQPVRGLSLRWRNSESLRRLAFIAERRELPTS</sequence>
<dbReference type="Proteomes" id="UP000191040">
    <property type="component" value="Chromosome I"/>
</dbReference>
<evidence type="ECO:0000313" key="3">
    <source>
        <dbReference type="EMBL" id="SKB04904.1"/>
    </source>
</evidence>
<comment type="similarity">
    <text evidence="1">Belongs to the AHA1 family.</text>
</comment>